<dbReference type="Proteomes" id="UP000504628">
    <property type="component" value="Chromosome 6"/>
</dbReference>
<evidence type="ECO:0000313" key="2">
    <source>
        <dbReference type="RefSeq" id="XP_035886097.1"/>
    </source>
</evidence>
<dbReference type="RefSeq" id="XP_035886097.1">
    <property type="nucleotide sequence ID" value="XM_036030204.1"/>
</dbReference>
<dbReference type="OrthoDB" id="9805627at2759"/>
<sequence>MEIPQGDWPHPEKTLREVKENLQGQVNLMKGTLSHRKNFSDTNLVRCASGGLPLQGMYKNSHQRGLIEKREEQGTLMETKQSTSSQAESMFTQTVEEGLNVTTSVKNGGWRFNLEIGRDHRKHSESKAHSIMSWMFQSESEQEHISISQFSELIKILRENENDLMKVKAKSASAEIVEKVQRKTTYDVSLSLGPFWQYFQETKKPDTQLLLCFIAAGAGYHVVSSTFQYLLGCDELNFLLNEMQSAQDKYQELKIICPYRTQAFLVLTGLIATVGVTAISPEEKTE</sequence>
<dbReference type="GeneID" id="118501491"/>
<proteinExistence type="predicted"/>
<dbReference type="KEGG" id="pdic:118501491"/>
<dbReference type="InParanoid" id="A0A7E6E519"/>
<accession>A0A7E6E519</accession>
<protein>
    <submittedName>
        <fullName evidence="2">Interferon-induced very large GTPase 1-like</fullName>
    </submittedName>
</protein>
<keyword evidence="1" id="KW-1185">Reference proteome</keyword>
<reference evidence="2" key="1">
    <citation type="submission" date="2025-08" db="UniProtKB">
        <authorList>
            <consortium name="RefSeq"/>
        </authorList>
    </citation>
    <scope>IDENTIFICATION</scope>
    <source>
        <tissue evidence="2">Muscle</tissue>
    </source>
</reference>
<organism evidence="1 2">
    <name type="scientific">Phyllostomus discolor</name>
    <name type="common">pale spear-nosed bat</name>
    <dbReference type="NCBI Taxonomy" id="89673"/>
    <lineage>
        <taxon>Eukaryota</taxon>
        <taxon>Metazoa</taxon>
        <taxon>Chordata</taxon>
        <taxon>Craniata</taxon>
        <taxon>Vertebrata</taxon>
        <taxon>Euteleostomi</taxon>
        <taxon>Mammalia</taxon>
        <taxon>Eutheria</taxon>
        <taxon>Laurasiatheria</taxon>
        <taxon>Chiroptera</taxon>
        <taxon>Yangochiroptera</taxon>
        <taxon>Phyllostomidae</taxon>
        <taxon>Phyllostominae</taxon>
        <taxon>Phyllostomus</taxon>
    </lineage>
</organism>
<gene>
    <name evidence="2" type="primary">LOC118501491</name>
</gene>
<dbReference type="AlphaFoldDB" id="A0A7E6E519"/>
<name>A0A7E6E519_9CHIR</name>
<evidence type="ECO:0000313" key="1">
    <source>
        <dbReference type="Proteomes" id="UP000504628"/>
    </source>
</evidence>